<keyword evidence="4" id="KW-1185">Reference proteome</keyword>
<sequence>MTTATPFPANPLTGRTVVVTGVSRRAGIGHAIACRAADLGASLLCHHFSPHDAEQPWGADSVEATLDSVRAHLVPGARLVDVEADFRDQAAPPAVIDEAVRALGGVDALVCNQASSGRDGGLQQIDAADLDHHWAVNARASLLLVQAYADRFADRHRAGHGGPDEAAPDGRESDFPAMPGSAVLMTSGQGLGPMPEEIAYCTAKAALAGITPSLAAGLAERGIRLNTVNPGPVDTGYMDAETMRMVDAMFPCGRTGRPEDAARLICWLLTDEASWVTGQVINSEGGFRR</sequence>
<dbReference type="Pfam" id="PF00106">
    <property type="entry name" value="adh_short"/>
    <property type="match status" value="1"/>
</dbReference>
<dbReference type="PATRIC" id="fig|1125718.3.peg.1888"/>
<dbReference type="PANTHER" id="PTHR48107">
    <property type="entry name" value="NADPH-DEPENDENT ALDEHYDE REDUCTASE-LIKE PROTEIN, CHLOROPLASTIC-RELATED"/>
    <property type="match status" value="1"/>
</dbReference>
<dbReference type="CDD" id="cd05233">
    <property type="entry name" value="SDR_c"/>
    <property type="match status" value="1"/>
</dbReference>
<evidence type="ECO:0000313" key="4">
    <source>
        <dbReference type="Proteomes" id="UP000002941"/>
    </source>
</evidence>
<name>J0WZ27_9ACTO</name>
<dbReference type="Pfam" id="PF13561">
    <property type="entry name" value="adh_short_C2"/>
    <property type="match status" value="1"/>
</dbReference>
<reference evidence="3 4" key="1">
    <citation type="submission" date="2012-05" db="EMBL/GenBank/DDBJ databases">
        <authorList>
            <person name="Harkins D.M."/>
            <person name="Madupu R."/>
            <person name="Durkin A.S."/>
            <person name="Torralba M."/>
            <person name="Methe B."/>
            <person name="Sutton G.G."/>
            <person name="Nelson K.E."/>
        </authorList>
    </citation>
    <scope>NUCLEOTIDE SEQUENCE [LARGE SCALE GENOMIC DNA]</scope>
    <source>
        <strain evidence="3 4">F0489</strain>
    </source>
</reference>
<evidence type="ECO:0000256" key="1">
    <source>
        <dbReference type="ARBA" id="ARBA00006484"/>
    </source>
</evidence>
<dbReference type="PANTHER" id="PTHR48107:SF7">
    <property type="entry name" value="RE15974P"/>
    <property type="match status" value="1"/>
</dbReference>
<comment type="similarity">
    <text evidence="1">Belongs to the short-chain dehydrogenases/reductases (SDR) family.</text>
</comment>
<dbReference type="eggNOG" id="COG1028">
    <property type="taxonomic scope" value="Bacteria"/>
</dbReference>
<proteinExistence type="inferred from homology"/>
<dbReference type="Gene3D" id="3.40.50.720">
    <property type="entry name" value="NAD(P)-binding Rossmann-like Domain"/>
    <property type="match status" value="1"/>
</dbReference>
<dbReference type="PROSITE" id="PS00061">
    <property type="entry name" value="ADH_SHORT"/>
    <property type="match status" value="1"/>
</dbReference>
<dbReference type="AlphaFoldDB" id="J0WZ27"/>
<evidence type="ECO:0000313" key="3">
    <source>
        <dbReference type="EMBL" id="EJF41581.1"/>
    </source>
</evidence>
<dbReference type="PRINTS" id="PR00081">
    <property type="entry name" value="GDHRDH"/>
</dbReference>
<dbReference type="Proteomes" id="UP000002941">
    <property type="component" value="Unassembled WGS sequence"/>
</dbReference>
<dbReference type="GO" id="GO:0016614">
    <property type="term" value="F:oxidoreductase activity, acting on CH-OH group of donors"/>
    <property type="evidence" value="ECO:0007669"/>
    <property type="project" value="UniProtKB-ARBA"/>
</dbReference>
<dbReference type="InterPro" id="IPR036291">
    <property type="entry name" value="NAD(P)-bd_dom_sf"/>
</dbReference>
<organism evidence="3 4">
    <name type="scientific">Actinomyces massiliensis F0489</name>
    <dbReference type="NCBI Taxonomy" id="1125718"/>
    <lineage>
        <taxon>Bacteria</taxon>
        <taxon>Bacillati</taxon>
        <taxon>Actinomycetota</taxon>
        <taxon>Actinomycetes</taxon>
        <taxon>Actinomycetales</taxon>
        <taxon>Actinomycetaceae</taxon>
        <taxon>Actinomyces</taxon>
    </lineage>
</organism>
<dbReference type="OrthoDB" id="9803333at2"/>
<accession>J0WZ27</accession>
<dbReference type="EMBL" id="AKFT01000156">
    <property type="protein sequence ID" value="EJF41581.1"/>
    <property type="molecule type" value="Genomic_DNA"/>
</dbReference>
<gene>
    <name evidence="3" type="ORF">HMPREF1318_2563</name>
</gene>
<protein>
    <submittedName>
        <fullName evidence="3">Oxidoreductase, short chain dehydrogenase/reductase family protein</fullName>
    </submittedName>
</protein>
<dbReference type="RefSeq" id="WP_008732248.1">
    <property type="nucleotide sequence ID" value="NZ_AKFT01000156.1"/>
</dbReference>
<comment type="caution">
    <text evidence="3">The sequence shown here is derived from an EMBL/GenBank/DDBJ whole genome shotgun (WGS) entry which is preliminary data.</text>
</comment>
<dbReference type="SUPFAM" id="SSF51735">
    <property type="entry name" value="NAD(P)-binding Rossmann-fold domains"/>
    <property type="match status" value="1"/>
</dbReference>
<evidence type="ECO:0000256" key="2">
    <source>
        <dbReference type="ARBA" id="ARBA00023002"/>
    </source>
</evidence>
<keyword evidence="2" id="KW-0560">Oxidoreductase</keyword>
<dbReference type="InterPro" id="IPR002347">
    <property type="entry name" value="SDR_fam"/>
</dbReference>
<dbReference type="InterPro" id="IPR020904">
    <property type="entry name" value="Sc_DH/Rdtase_CS"/>
</dbReference>